<dbReference type="GO" id="GO:0043130">
    <property type="term" value="F:ubiquitin binding"/>
    <property type="evidence" value="ECO:0007669"/>
    <property type="project" value="InterPro"/>
</dbReference>
<dbReference type="SUPFAM" id="SSF46934">
    <property type="entry name" value="UBA-like"/>
    <property type="match status" value="1"/>
</dbReference>
<dbReference type="PANTHER" id="PTHR16461">
    <property type="entry name" value="TOLL-INTERACTING PROTEIN"/>
    <property type="match status" value="1"/>
</dbReference>
<feature type="domain" description="CUE" evidence="3">
    <location>
        <begin position="68"/>
        <end position="111"/>
    </location>
</feature>
<feature type="compositionally biased region" description="Basic residues" evidence="2">
    <location>
        <begin position="166"/>
        <end position="181"/>
    </location>
</feature>
<feature type="compositionally biased region" description="Basic and acidic residues" evidence="2">
    <location>
        <begin position="149"/>
        <end position="165"/>
    </location>
</feature>
<dbReference type="Pfam" id="PF02845">
    <property type="entry name" value="CUE"/>
    <property type="match status" value="1"/>
</dbReference>
<dbReference type="SMART" id="SM00546">
    <property type="entry name" value="CUE"/>
    <property type="match status" value="1"/>
</dbReference>
<feature type="region of interest" description="Disordered" evidence="2">
    <location>
        <begin position="1"/>
        <end position="78"/>
    </location>
</feature>
<feature type="compositionally biased region" description="Polar residues" evidence="2">
    <location>
        <begin position="319"/>
        <end position="337"/>
    </location>
</feature>
<evidence type="ECO:0000259" key="3">
    <source>
        <dbReference type="PROSITE" id="PS51140"/>
    </source>
</evidence>
<dbReference type="FunFam" id="1.10.8.10:FF:000064">
    <property type="entry name" value="Similar to CUE domain-containing protein"/>
    <property type="match status" value="1"/>
</dbReference>
<gene>
    <name evidence="4" type="primary">CUE5</name>
    <name evidence="4" type="ORF">KQ657_002626</name>
</gene>
<dbReference type="InterPro" id="IPR003892">
    <property type="entry name" value="CUE"/>
</dbReference>
<feature type="compositionally biased region" description="Polar residues" evidence="2">
    <location>
        <begin position="287"/>
        <end position="296"/>
    </location>
</feature>
<dbReference type="EMBL" id="JAHMUF010000021">
    <property type="protein sequence ID" value="KAG7192018.1"/>
    <property type="molecule type" value="Genomic_DNA"/>
</dbReference>
<feature type="compositionally biased region" description="Low complexity" evidence="2">
    <location>
        <begin position="31"/>
        <end position="41"/>
    </location>
</feature>
<evidence type="ECO:0000313" key="4">
    <source>
        <dbReference type="EMBL" id="KAG7192018.1"/>
    </source>
</evidence>
<feature type="compositionally biased region" description="Gly residues" evidence="2">
    <location>
        <begin position="132"/>
        <end position="141"/>
    </location>
</feature>
<dbReference type="RefSeq" id="XP_043047569.1">
    <property type="nucleotide sequence ID" value="XM_043193382.1"/>
</dbReference>
<accession>A0A9P7V671</accession>
<dbReference type="OrthoDB" id="9942608at2759"/>
<dbReference type="Proteomes" id="UP000790833">
    <property type="component" value="Unassembled WGS sequence"/>
</dbReference>
<dbReference type="AlphaFoldDB" id="A0A9P7V671"/>
<name>A0A9P7V671_9ASCO</name>
<proteinExistence type="predicted"/>
<dbReference type="InterPro" id="IPR009060">
    <property type="entry name" value="UBA-like_sf"/>
</dbReference>
<dbReference type="GO" id="GO:0031624">
    <property type="term" value="F:ubiquitin conjugating enzyme binding"/>
    <property type="evidence" value="ECO:0007669"/>
    <property type="project" value="TreeGrafter"/>
</dbReference>
<dbReference type="GO" id="GO:0006511">
    <property type="term" value="P:ubiquitin-dependent protein catabolic process"/>
    <property type="evidence" value="ECO:0007669"/>
    <property type="project" value="TreeGrafter"/>
</dbReference>
<keyword evidence="1" id="KW-0833">Ubl conjugation pathway</keyword>
<protein>
    <submittedName>
        <fullName evidence="4">Ubiquitin-binding protein cue5</fullName>
    </submittedName>
</protein>
<dbReference type="Gene3D" id="1.10.8.10">
    <property type="entry name" value="DNA helicase RuvA subunit, C-terminal domain"/>
    <property type="match status" value="1"/>
</dbReference>
<dbReference type="GO" id="GO:0005737">
    <property type="term" value="C:cytoplasm"/>
    <property type="evidence" value="ECO:0007669"/>
    <property type="project" value="TreeGrafter"/>
</dbReference>
<feature type="region of interest" description="Disordered" evidence="2">
    <location>
        <begin position="129"/>
        <end position="189"/>
    </location>
</feature>
<dbReference type="PROSITE" id="PS51140">
    <property type="entry name" value="CUE"/>
    <property type="match status" value="1"/>
</dbReference>
<comment type="caution">
    <text evidence="4">The sequence shown here is derived from an EMBL/GenBank/DDBJ whole genome shotgun (WGS) entry which is preliminary data.</text>
</comment>
<keyword evidence="5" id="KW-1185">Reference proteome</keyword>
<evidence type="ECO:0000313" key="5">
    <source>
        <dbReference type="Proteomes" id="UP000790833"/>
    </source>
</evidence>
<organism evidence="4 5">
    <name type="scientific">Scheffersomyces spartinae</name>
    <dbReference type="NCBI Taxonomy" id="45513"/>
    <lineage>
        <taxon>Eukaryota</taxon>
        <taxon>Fungi</taxon>
        <taxon>Dikarya</taxon>
        <taxon>Ascomycota</taxon>
        <taxon>Saccharomycotina</taxon>
        <taxon>Pichiomycetes</taxon>
        <taxon>Debaryomycetaceae</taxon>
        <taxon>Scheffersomyces</taxon>
    </lineage>
</organism>
<evidence type="ECO:0000256" key="2">
    <source>
        <dbReference type="SAM" id="MobiDB-lite"/>
    </source>
</evidence>
<reference evidence="4" key="1">
    <citation type="submission" date="2021-03" db="EMBL/GenBank/DDBJ databases">
        <authorList>
            <person name="Palmer J.M."/>
        </authorList>
    </citation>
    <scope>NUCLEOTIDE SEQUENCE</scope>
    <source>
        <strain evidence="4">ARV_011</strain>
    </source>
</reference>
<feature type="region of interest" description="Disordered" evidence="2">
    <location>
        <begin position="229"/>
        <end position="359"/>
    </location>
</feature>
<dbReference type="GeneID" id="66116000"/>
<evidence type="ECO:0000256" key="1">
    <source>
        <dbReference type="ARBA" id="ARBA00022786"/>
    </source>
</evidence>
<sequence>MAKEKLSAASTQPVDLDNKPSEDLPLDDSVTTETAQAASTTEEPKSTSTAPAEDEENAPPRPPRPESPILKLQREMKEAFPDVDEKTIYAILIASRGQQEYAFNALLYLSDPSYKPEIALVEQPVTTSVLGGTRGNTGTGSGNTEDDERLARELQKEFEQEERMRRREYRRAQQHHQHHQHQLQDAQGNQDLEIPDEFEQIKETFAKGVEDARSTINGWVSSLAKKIDNKKSDDDENDYGNNGGQGNAVNSPKLFGALGGSSVTGRTQGGRQGGKARFDEDPVILSSGVNLISLHNQEADDSEGPALPKRKESPGAPPSTKTSAKPSKWQPLNSDVPVNSDAFLVTDSDDELESKKEKK</sequence>
<dbReference type="PANTHER" id="PTHR16461:SF5">
    <property type="entry name" value="TOLL-INTERACTING PROTEIN"/>
    <property type="match status" value="1"/>
</dbReference>